<dbReference type="Proteomes" id="UP001161160">
    <property type="component" value="Unassembled WGS sequence"/>
</dbReference>
<reference evidence="2" key="1">
    <citation type="submission" date="2023-04" db="EMBL/GenBank/DDBJ databases">
        <title>Genome Encyclopedia of Bacteria and Archaea VI: Functional Genomics of Type Strains.</title>
        <authorList>
            <person name="Whitman W."/>
        </authorList>
    </citation>
    <scope>NUCLEOTIDE SEQUENCE</scope>
    <source>
        <strain evidence="2">Enz.4-51</strain>
    </source>
</reference>
<keyword evidence="1" id="KW-1133">Transmembrane helix</keyword>
<feature type="transmembrane region" description="Helical" evidence="1">
    <location>
        <begin position="77"/>
        <end position="97"/>
    </location>
</feature>
<keyword evidence="1" id="KW-0472">Membrane</keyword>
<evidence type="ECO:0000313" key="3">
    <source>
        <dbReference type="Proteomes" id="UP001161160"/>
    </source>
</evidence>
<gene>
    <name evidence="2" type="ORF">M2127_001601</name>
</gene>
<organism evidence="2 3">
    <name type="scientific">Polynucleobacter sphagniphilus</name>
    <dbReference type="NCBI Taxonomy" id="1743169"/>
    <lineage>
        <taxon>Bacteria</taxon>
        <taxon>Pseudomonadati</taxon>
        <taxon>Pseudomonadota</taxon>
        <taxon>Betaproteobacteria</taxon>
        <taxon>Burkholderiales</taxon>
        <taxon>Burkholderiaceae</taxon>
        <taxon>Polynucleobacter</taxon>
    </lineage>
</organism>
<feature type="transmembrane region" description="Helical" evidence="1">
    <location>
        <begin position="275"/>
        <end position="302"/>
    </location>
</feature>
<comment type="caution">
    <text evidence="2">The sequence shown here is derived from an EMBL/GenBank/DDBJ whole genome shotgun (WGS) entry which is preliminary data.</text>
</comment>
<evidence type="ECO:0000256" key="1">
    <source>
        <dbReference type="SAM" id="Phobius"/>
    </source>
</evidence>
<dbReference type="AlphaFoldDB" id="A0AA43M950"/>
<feature type="transmembrane region" description="Helical" evidence="1">
    <location>
        <begin position="157"/>
        <end position="174"/>
    </location>
</feature>
<feature type="transmembrane region" description="Helical" evidence="1">
    <location>
        <begin position="314"/>
        <end position="335"/>
    </location>
</feature>
<dbReference type="EMBL" id="JARXYA010000007">
    <property type="protein sequence ID" value="MDH6504285.1"/>
    <property type="molecule type" value="Genomic_DNA"/>
</dbReference>
<feature type="transmembrane region" description="Helical" evidence="1">
    <location>
        <begin position="133"/>
        <end position="150"/>
    </location>
</feature>
<feature type="transmembrane region" description="Helical" evidence="1">
    <location>
        <begin position="180"/>
        <end position="197"/>
    </location>
</feature>
<keyword evidence="1" id="KW-0812">Transmembrane</keyword>
<evidence type="ECO:0000313" key="2">
    <source>
        <dbReference type="EMBL" id="MDH6504285.1"/>
    </source>
</evidence>
<feature type="transmembrane region" description="Helical" evidence="1">
    <location>
        <begin position="380"/>
        <end position="399"/>
    </location>
</feature>
<feature type="transmembrane region" description="Helical" evidence="1">
    <location>
        <begin position="209"/>
        <end position="228"/>
    </location>
</feature>
<protein>
    <submittedName>
        <fullName evidence="2">Uncharacterized protein</fullName>
    </submittedName>
</protein>
<sequence length="430" mass="48980">MSSRKYALLKFTFLAFILEAPLLIAYLWMMGNVSQARFNPRQMSEWLINYQGGFVRRGLVGEIILKISSVFPITTSIYAIVFWAFAAYVALFLVIYLKARIQDWSVLAVAILLQGGIFHMGSGGIFYIRKEGIFLVFFSILCLIYLNIQASSLRRRSIWIGLLTFLLLTISPLMVLMHEAYLFMGFPAAFLLLWIVQKENPDLGYLKKALIFLALEVVGLFVLCSMFHGDALQSQAIWDALPFQDRLFLSPTAPYTPLGPIDSVAWSLGQHLATIYGIFSTGGIFVWILFIPANGLALMYVLSRLETAKTSTAYVQFTRLALIGLLSSSAMFFIASDWGRWLAYLSNQTVLLMFILTQSQLAHSPEKNQALISIGRVLRYLNKSWILYLLIAYGLLFQMQECCVDYRHNLFPYDGYFQILVESLGIYWHF</sequence>
<accession>A0AA43M950</accession>
<name>A0AA43M950_9BURK</name>
<dbReference type="RefSeq" id="WP_280756832.1">
    <property type="nucleotide sequence ID" value="NZ_JARXVY010000008.1"/>
</dbReference>
<feature type="transmembrane region" description="Helical" evidence="1">
    <location>
        <begin position="7"/>
        <end position="29"/>
    </location>
</feature>
<proteinExistence type="predicted"/>
<keyword evidence="3" id="KW-1185">Reference proteome</keyword>
<feature type="transmembrane region" description="Helical" evidence="1">
    <location>
        <begin position="104"/>
        <end position="127"/>
    </location>
</feature>